<keyword evidence="3" id="KW-1185">Reference proteome</keyword>
<feature type="non-terminal residue" evidence="2">
    <location>
        <position position="48"/>
    </location>
</feature>
<feature type="region of interest" description="Disordered" evidence="1">
    <location>
        <begin position="1"/>
        <end position="21"/>
    </location>
</feature>
<accession>A0A392T4S9</accession>
<reference evidence="2 3" key="1">
    <citation type="journal article" date="2018" name="Front. Plant Sci.">
        <title>Red Clover (Trifolium pratense) and Zigzag Clover (T. medium) - A Picture of Genomic Similarities and Differences.</title>
        <authorList>
            <person name="Dluhosova J."/>
            <person name="Istvanek J."/>
            <person name="Nedelnik J."/>
            <person name="Repkova J."/>
        </authorList>
    </citation>
    <scope>NUCLEOTIDE SEQUENCE [LARGE SCALE GENOMIC DNA]</scope>
    <source>
        <strain evidence="3">cv. 10/8</strain>
        <tissue evidence="2">Leaf</tissue>
    </source>
</reference>
<feature type="non-terminal residue" evidence="2">
    <location>
        <position position="1"/>
    </location>
</feature>
<organism evidence="2 3">
    <name type="scientific">Trifolium medium</name>
    <dbReference type="NCBI Taxonomy" id="97028"/>
    <lineage>
        <taxon>Eukaryota</taxon>
        <taxon>Viridiplantae</taxon>
        <taxon>Streptophyta</taxon>
        <taxon>Embryophyta</taxon>
        <taxon>Tracheophyta</taxon>
        <taxon>Spermatophyta</taxon>
        <taxon>Magnoliopsida</taxon>
        <taxon>eudicotyledons</taxon>
        <taxon>Gunneridae</taxon>
        <taxon>Pentapetalae</taxon>
        <taxon>rosids</taxon>
        <taxon>fabids</taxon>
        <taxon>Fabales</taxon>
        <taxon>Fabaceae</taxon>
        <taxon>Papilionoideae</taxon>
        <taxon>50 kb inversion clade</taxon>
        <taxon>NPAAA clade</taxon>
        <taxon>Hologalegina</taxon>
        <taxon>IRL clade</taxon>
        <taxon>Trifolieae</taxon>
        <taxon>Trifolium</taxon>
    </lineage>
</organism>
<sequence length="48" mass="5240">SLLVARRAGRNGALRRSSRLSTGSISACCAPRREEWRVVPVTKDSALE</sequence>
<evidence type="ECO:0000313" key="2">
    <source>
        <dbReference type="EMBL" id="MCI55295.1"/>
    </source>
</evidence>
<dbReference type="EMBL" id="LXQA010493899">
    <property type="protein sequence ID" value="MCI55295.1"/>
    <property type="molecule type" value="Genomic_DNA"/>
</dbReference>
<protein>
    <submittedName>
        <fullName evidence="2">Uncharacterized protein</fullName>
    </submittedName>
</protein>
<dbReference type="Proteomes" id="UP000265520">
    <property type="component" value="Unassembled WGS sequence"/>
</dbReference>
<proteinExistence type="predicted"/>
<evidence type="ECO:0000313" key="3">
    <source>
        <dbReference type="Proteomes" id="UP000265520"/>
    </source>
</evidence>
<evidence type="ECO:0000256" key="1">
    <source>
        <dbReference type="SAM" id="MobiDB-lite"/>
    </source>
</evidence>
<name>A0A392T4S9_9FABA</name>
<dbReference type="AlphaFoldDB" id="A0A392T4S9"/>
<comment type="caution">
    <text evidence="2">The sequence shown here is derived from an EMBL/GenBank/DDBJ whole genome shotgun (WGS) entry which is preliminary data.</text>
</comment>